<dbReference type="RefSeq" id="XP_015075372.1">
    <property type="nucleotide sequence ID" value="XM_015219886.1"/>
</dbReference>
<sequence>MSVEEYSSKFTMLSRYAPSLLSNRTDEMGRFVTGIANLVKEEFHTAMHHGDMNLFRLMIYAQSIMDSRLSSISINMNRSGPSEQNQPRFKKKAPIKDEPSAPKVKLEKGSGSQGCKPTCATCGNKHYGKCLMGTGNRLGCCMYGHKVRHCPTIAARGREGKQVPPSILGDDAPRKNRINALRARGSNSNED</sequence>
<dbReference type="Proteomes" id="UP000694930">
    <property type="component" value="Chromosome 5"/>
</dbReference>
<feature type="region of interest" description="Disordered" evidence="1">
    <location>
        <begin position="158"/>
        <end position="191"/>
    </location>
</feature>
<organism evidence="2 3">
    <name type="scientific">Solanum pennellii</name>
    <name type="common">Tomato</name>
    <name type="synonym">Lycopersicon pennellii</name>
    <dbReference type="NCBI Taxonomy" id="28526"/>
    <lineage>
        <taxon>Eukaryota</taxon>
        <taxon>Viridiplantae</taxon>
        <taxon>Streptophyta</taxon>
        <taxon>Embryophyta</taxon>
        <taxon>Tracheophyta</taxon>
        <taxon>Spermatophyta</taxon>
        <taxon>Magnoliopsida</taxon>
        <taxon>eudicotyledons</taxon>
        <taxon>Gunneridae</taxon>
        <taxon>Pentapetalae</taxon>
        <taxon>asterids</taxon>
        <taxon>lamiids</taxon>
        <taxon>Solanales</taxon>
        <taxon>Solanaceae</taxon>
        <taxon>Solanoideae</taxon>
        <taxon>Solaneae</taxon>
        <taxon>Solanum</taxon>
        <taxon>Solanum subgen. Lycopersicon</taxon>
    </lineage>
</organism>
<gene>
    <name evidence="3" type="primary">LOC107019370</name>
</gene>
<evidence type="ECO:0000313" key="3">
    <source>
        <dbReference type="RefSeq" id="XP_015075372.1"/>
    </source>
</evidence>
<feature type="region of interest" description="Disordered" evidence="1">
    <location>
        <begin position="75"/>
        <end position="112"/>
    </location>
</feature>
<feature type="compositionally biased region" description="Polar residues" evidence="1">
    <location>
        <begin position="75"/>
        <end position="87"/>
    </location>
</feature>
<feature type="compositionally biased region" description="Basic and acidic residues" evidence="1">
    <location>
        <begin position="94"/>
        <end position="108"/>
    </location>
</feature>
<reference evidence="2" key="1">
    <citation type="journal article" date="2014" name="Nat. Genet.">
        <title>The genome of the stress-tolerant wild tomato species Solanum pennellii.</title>
        <authorList>
            <person name="Bolger A."/>
            <person name="Scossa F."/>
            <person name="Bolger M.E."/>
            <person name="Lanz C."/>
            <person name="Maumus F."/>
            <person name="Tohge T."/>
            <person name="Quesneville H."/>
            <person name="Alseekh S."/>
            <person name="Sorensen I."/>
            <person name="Lichtenstein G."/>
            <person name="Fich E.A."/>
            <person name="Conte M."/>
            <person name="Keller H."/>
            <person name="Schneeberger K."/>
            <person name="Schwacke R."/>
            <person name="Ofner I."/>
            <person name="Vrebalov J."/>
            <person name="Xu Y."/>
            <person name="Osorio S."/>
            <person name="Aflitos S.A."/>
            <person name="Schijlen E."/>
            <person name="Jimenez-Gomez J.M."/>
            <person name="Ryngajllo M."/>
            <person name="Kimura S."/>
            <person name="Kumar R."/>
            <person name="Koenig D."/>
            <person name="Headland L.R."/>
            <person name="Maloof J.N."/>
            <person name="Sinha N."/>
            <person name="van Ham R.C."/>
            <person name="Lankhorst R.K."/>
            <person name="Mao L."/>
            <person name="Vogel A."/>
            <person name="Arsova B."/>
            <person name="Panstruga R."/>
            <person name="Fei Z."/>
            <person name="Rose J.K."/>
            <person name="Zamir D."/>
            <person name="Carrari F."/>
            <person name="Giovannoni J.J."/>
            <person name="Weigel D."/>
            <person name="Usadel B."/>
            <person name="Fernie A.R."/>
        </authorList>
    </citation>
    <scope>NUCLEOTIDE SEQUENCE [LARGE SCALE GENOMIC DNA]</scope>
    <source>
        <strain evidence="2">cv. LA0716</strain>
    </source>
</reference>
<proteinExistence type="predicted"/>
<evidence type="ECO:0000313" key="2">
    <source>
        <dbReference type="Proteomes" id="UP000694930"/>
    </source>
</evidence>
<keyword evidence="2" id="KW-1185">Reference proteome</keyword>
<name>A0ABM1GSQ7_SOLPN</name>
<protein>
    <submittedName>
        <fullName evidence="3">Uncharacterized protein LOC107019370</fullName>
    </submittedName>
</protein>
<evidence type="ECO:0000256" key="1">
    <source>
        <dbReference type="SAM" id="MobiDB-lite"/>
    </source>
</evidence>
<reference evidence="3" key="2">
    <citation type="submission" date="2025-08" db="UniProtKB">
        <authorList>
            <consortium name="RefSeq"/>
        </authorList>
    </citation>
    <scope>IDENTIFICATION</scope>
</reference>
<dbReference type="GeneID" id="107019370"/>
<accession>A0ABM1GSQ7</accession>